<dbReference type="Gene3D" id="1.10.390.10">
    <property type="entry name" value="Neutral Protease Domain 2"/>
    <property type="match status" value="1"/>
</dbReference>
<dbReference type="SUPFAM" id="SSF55486">
    <property type="entry name" value="Metalloproteases ('zincins'), catalytic domain"/>
    <property type="match status" value="1"/>
</dbReference>
<evidence type="ECO:0000256" key="11">
    <source>
        <dbReference type="ARBA" id="ARBA00023049"/>
    </source>
</evidence>
<comment type="cofactor">
    <cofactor evidence="2">
        <name>Zn(2+)</name>
        <dbReference type="ChEBI" id="CHEBI:29105"/>
    </cofactor>
</comment>
<dbReference type="Pfam" id="PF17900">
    <property type="entry name" value="Peptidase_M1_N"/>
    <property type="match status" value="1"/>
</dbReference>
<proteinExistence type="inferred from homology"/>
<dbReference type="InterPro" id="IPR014782">
    <property type="entry name" value="Peptidase_M1_dom"/>
</dbReference>
<gene>
    <name evidence="14" type="ORF">FKX85_03585</name>
</gene>
<evidence type="ECO:0000256" key="5">
    <source>
        <dbReference type="ARBA" id="ARBA00015611"/>
    </source>
</evidence>
<dbReference type="InterPro" id="IPR050344">
    <property type="entry name" value="Peptidase_M1_aminopeptidases"/>
</dbReference>
<evidence type="ECO:0000256" key="8">
    <source>
        <dbReference type="ARBA" id="ARBA00022723"/>
    </source>
</evidence>
<dbReference type="GO" id="GO:0070006">
    <property type="term" value="F:metalloaminopeptidase activity"/>
    <property type="evidence" value="ECO:0007669"/>
    <property type="project" value="TreeGrafter"/>
</dbReference>
<dbReference type="RefSeq" id="WP_141613429.1">
    <property type="nucleotide sequence ID" value="NZ_CP041253.1"/>
</dbReference>
<dbReference type="GO" id="GO:0043171">
    <property type="term" value="P:peptide catabolic process"/>
    <property type="evidence" value="ECO:0007669"/>
    <property type="project" value="TreeGrafter"/>
</dbReference>
<dbReference type="EMBL" id="CP041253">
    <property type="protein sequence ID" value="QDH78169.1"/>
    <property type="molecule type" value="Genomic_DNA"/>
</dbReference>
<dbReference type="GO" id="GO:0016285">
    <property type="term" value="F:alanyl aminopeptidase activity"/>
    <property type="evidence" value="ECO:0007669"/>
    <property type="project" value="UniProtKB-EC"/>
</dbReference>
<evidence type="ECO:0000259" key="12">
    <source>
        <dbReference type="Pfam" id="PF01433"/>
    </source>
</evidence>
<dbReference type="EC" id="3.4.11.2" evidence="4"/>
<reference evidence="14 15" key="1">
    <citation type="submission" date="2019-06" db="EMBL/GenBank/DDBJ databases">
        <title>Echinicola alkalisoli sp. nov. isolated from saline soil.</title>
        <authorList>
            <person name="Sun J.-Q."/>
            <person name="Xu L."/>
        </authorList>
    </citation>
    <scope>NUCLEOTIDE SEQUENCE [LARGE SCALE GENOMIC DNA]</scope>
    <source>
        <strain evidence="14 15">LN3S3</strain>
    </source>
</reference>
<evidence type="ECO:0000256" key="3">
    <source>
        <dbReference type="ARBA" id="ARBA00010136"/>
    </source>
</evidence>
<evidence type="ECO:0000313" key="15">
    <source>
        <dbReference type="Proteomes" id="UP000316614"/>
    </source>
</evidence>
<evidence type="ECO:0000256" key="9">
    <source>
        <dbReference type="ARBA" id="ARBA00022801"/>
    </source>
</evidence>
<dbReference type="AlphaFoldDB" id="A0A514CEB8"/>
<dbReference type="PANTHER" id="PTHR11533:SF174">
    <property type="entry name" value="PUROMYCIN-SENSITIVE AMINOPEPTIDASE-RELATED"/>
    <property type="match status" value="1"/>
</dbReference>
<dbReference type="GO" id="GO:0005737">
    <property type="term" value="C:cytoplasm"/>
    <property type="evidence" value="ECO:0007669"/>
    <property type="project" value="TreeGrafter"/>
</dbReference>
<dbReference type="Proteomes" id="UP000316614">
    <property type="component" value="Chromosome"/>
</dbReference>
<keyword evidence="10" id="KW-0862">Zinc</keyword>
<dbReference type="InterPro" id="IPR042097">
    <property type="entry name" value="Aminopeptidase_N-like_N_sf"/>
</dbReference>
<keyword evidence="7" id="KW-0645">Protease</keyword>
<keyword evidence="9" id="KW-0378">Hydrolase</keyword>
<keyword evidence="15" id="KW-1185">Reference proteome</keyword>
<feature type="domain" description="Aminopeptidase N-like N-terminal" evidence="13">
    <location>
        <begin position="149"/>
        <end position="228"/>
    </location>
</feature>
<sequence length="541" mass="62441">MKRELFGINRLRKYVNYFLTSMGIFLLLANDVFAQKDAGWMWGGQMDPLQEQFQVVHYSLDLEILPRIQGINAVMEMTYNPLGSLDTLRLDLISNYEVTRVESYGHSLDFDHRGDILDIYPDTVSRRVKIFYRGRPPVAENPPWSGGFTWSEDNEGNHWVGLSCQHEGAKVFMPCLDHPSSKASNGVDLYIKVPFPYFVAANGRLLNQATSSGYNYFQWATSYPISNYNINFTMGRFFEGAEWYTSVDGSKIPMHAYVLSEHKEKAPGLLDVLKTSVETQEKFFGPYPFAKDKIAVVETPYLGMEHQTINAYGNNFQYTQVGTTAFDWLLHHELGHEWWGNKVSVADWKDFWIHEGICSYGDMLFYQEHGGQNAYLEKAADTRTQIKNDQPLVKRGDISSAEAYHPDIYTKGAFVLHSLRFVLGDEVFFPMLKAFLQEDSFTYAHQVDTKDFVDFIEEYSGKDLEGFFDMYLYSTKLPKLKVKRKRKRRYDVRLSNIDFSLPVEIKTSDGIEVVELSRDAVRIKSDEKIVVDPNGWYLFDE</sequence>
<dbReference type="InterPro" id="IPR001930">
    <property type="entry name" value="Peptidase_M1"/>
</dbReference>
<dbReference type="GO" id="GO:0005615">
    <property type="term" value="C:extracellular space"/>
    <property type="evidence" value="ECO:0007669"/>
    <property type="project" value="TreeGrafter"/>
</dbReference>
<feature type="domain" description="Peptidase M1 membrane alanine aminopeptidase" evidence="12">
    <location>
        <begin position="279"/>
        <end position="471"/>
    </location>
</feature>
<evidence type="ECO:0000256" key="6">
    <source>
        <dbReference type="ARBA" id="ARBA00022438"/>
    </source>
</evidence>
<comment type="similarity">
    <text evidence="3">Belongs to the peptidase M1 family.</text>
</comment>
<dbReference type="Pfam" id="PF01433">
    <property type="entry name" value="Peptidase_M1"/>
    <property type="match status" value="1"/>
</dbReference>
<comment type="catalytic activity">
    <reaction evidence="1">
        <text>Release of an N-terminal amino acid, Xaa-|-Yaa- from a peptide, amide or arylamide. Xaa is preferably Ala, but may be most amino acids including Pro (slow action). When a terminal hydrophobic residue is followed by a prolyl residue, the two may be released as an intact Xaa-Pro dipeptide.</text>
        <dbReference type="EC" id="3.4.11.2"/>
    </reaction>
</comment>
<dbReference type="InterPro" id="IPR027268">
    <property type="entry name" value="Peptidase_M4/M1_CTD_sf"/>
</dbReference>
<keyword evidence="8" id="KW-0479">Metal-binding</keyword>
<evidence type="ECO:0000313" key="14">
    <source>
        <dbReference type="EMBL" id="QDH78169.1"/>
    </source>
</evidence>
<dbReference type="CDD" id="cd09603">
    <property type="entry name" value="M1_APN_like"/>
    <property type="match status" value="1"/>
</dbReference>
<evidence type="ECO:0000256" key="2">
    <source>
        <dbReference type="ARBA" id="ARBA00001947"/>
    </source>
</evidence>
<dbReference type="GO" id="GO:0008270">
    <property type="term" value="F:zinc ion binding"/>
    <property type="evidence" value="ECO:0007669"/>
    <property type="project" value="InterPro"/>
</dbReference>
<keyword evidence="11" id="KW-0482">Metalloprotease</keyword>
<dbReference type="Gene3D" id="2.60.40.1730">
    <property type="entry name" value="tricorn interacting facor f3 domain"/>
    <property type="match status" value="1"/>
</dbReference>
<name>A0A514CEB8_9BACT</name>
<evidence type="ECO:0000259" key="13">
    <source>
        <dbReference type="Pfam" id="PF17900"/>
    </source>
</evidence>
<evidence type="ECO:0000256" key="1">
    <source>
        <dbReference type="ARBA" id="ARBA00000098"/>
    </source>
</evidence>
<evidence type="ECO:0000256" key="7">
    <source>
        <dbReference type="ARBA" id="ARBA00022670"/>
    </source>
</evidence>
<evidence type="ECO:0000256" key="10">
    <source>
        <dbReference type="ARBA" id="ARBA00022833"/>
    </source>
</evidence>
<dbReference type="PRINTS" id="PR00756">
    <property type="entry name" value="ALADIPTASE"/>
</dbReference>
<dbReference type="GO" id="GO:0006508">
    <property type="term" value="P:proteolysis"/>
    <property type="evidence" value="ECO:0007669"/>
    <property type="project" value="UniProtKB-KW"/>
</dbReference>
<dbReference type="KEGG" id="echi:FKX85_03585"/>
<organism evidence="14 15">
    <name type="scientific">Echinicola soli</name>
    <dbReference type="NCBI Taxonomy" id="2591634"/>
    <lineage>
        <taxon>Bacteria</taxon>
        <taxon>Pseudomonadati</taxon>
        <taxon>Bacteroidota</taxon>
        <taxon>Cytophagia</taxon>
        <taxon>Cytophagales</taxon>
        <taxon>Cyclobacteriaceae</taxon>
        <taxon>Echinicola</taxon>
    </lineage>
</organism>
<dbReference type="GO" id="GO:0016020">
    <property type="term" value="C:membrane"/>
    <property type="evidence" value="ECO:0007669"/>
    <property type="project" value="TreeGrafter"/>
</dbReference>
<keyword evidence="6" id="KW-0031">Aminopeptidase</keyword>
<dbReference type="SUPFAM" id="SSF63737">
    <property type="entry name" value="Leukotriene A4 hydrolase N-terminal domain"/>
    <property type="match status" value="1"/>
</dbReference>
<dbReference type="GO" id="GO:0042277">
    <property type="term" value="F:peptide binding"/>
    <property type="evidence" value="ECO:0007669"/>
    <property type="project" value="TreeGrafter"/>
</dbReference>
<evidence type="ECO:0000256" key="4">
    <source>
        <dbReference type="ARBA" id="ARBA00012564"/>
    </source>
</evidence>
<protein>
    <recommendedName>
        <fullName evidence="5">Aminopeptidase N</fullName>
        <ecNumber evidence="4">3.4.11.2</ecNumber>
    </recommendedName>
</protein>
<dbReference type="InterPro" id="IPR045357">
    <property type="entry name" value="Aminopeptidase_N-like_N"/>
</dbReference>
<accession>A0A514CEB8</accession>
<dbReference type="OrthoDB" id="100605at2"/>
<dbReference type="PANTHER" id="PTHR11533">
    <property type="entry name" value="PROTEASE M1 ZINC METALLOPROTEASE"/>
    <property type="match status" value="1"/>
</dbReference>